<sequence length="80" mass="8623">MHARLERWKNQRSCDEGVRAPFTPLPLAPLRRPFVPADGFGGSFQVSPSGYEGEFVFDDELFTTGGDGGGGGNCVRTVFG</sequence>
<evidence type="ECO:0000313" key="1">
    <source>
        <dbReference type="EMBL" id="KAF7279585.1"/>
    </source>
</evidence>
<name>A0A834MGY0_RHYFE</name>
<protein>
    <submittedName>
        <fullName evidence="1">Uncharacterized protein</fullName>
    </submittedName>
</protein>
<dbReference type="EMBL" id="JAACXV010000354">
    <property type="protein sequence ID" value="KAF7279585.1"/>
    <property type="molecule type" value="Genomic_DNA"/>
</dbReference>
<proteinExistence type="predicted"/>
<evidence type="ECO:0000313" key="2">
    <source>
        <dbReference type="Proteomes" id="UP000625711"/>
    </source>
</evidence>
<accession>A0A834MGY0</accession>
<dbReference type="AlphaFoldDB" id="A0A834MGY0"/>
<comment type="caution">
    <text evidence="1">The sequence shown here is derived from an EMBL/GenBank/DDBJ whole genome shotgun (WGS) entry which is preliminary data.</text>
</comment>
<dbReference type="Proteomes" id="UP000625711">
    <property type="component" value="Unassembled WGS sequence"/>
</dbReference>
<keyword evidence="2" id="KW-1185">Reference proteome</keyword>
<gene>
    <name evidence="1" type="ORF">GWI33_006980</name>
</gene>
<organism evidence="1 2">
    <name type="scientific">Rhynchophorus ferrugineus</name>
    <name type="common">Red palm weevil</name>
    <name type="synonym">Curculio ferrugineus</name>
    <dbReference type="NCBI Taxonomy" id="354439"/>
    <lineage>
        <taxon>Eukaryota</taxon>
        <taxon>Metazoa</taxon>
        <taxon>Ecdysozoa</taxon>
        <taxon>Arthropoda</taxon>
        <taxon>Hexapoda</taxon>
        <taxon>Insecta</taxon>
        <taxon>Pterygota</taxon>
        <taxon>Neoptera</taxon>
        <taxon>Endopterygota</taxon>
        <taxon>Coleoptera</taxon>
        <taxon>Polyphaga</taxon>
        <taxon>Cucujiformia</taxon>
        <taxon>Curculionidae</taxon>
        <taxon>Dryophthorinae</taxon>
        <taxon>Rhynchophorus</taxon>
    </lineage>
</organism>
<reference evidence="1" key="1">
    <citation type="submission" date="2020-08" db="EMBL/GenBank/DDBJ databases">
        <title>Genome sequencing and assembly of the red palm weevil Rhynchophorus ferrugineus.</title>
        <authorList>
            <person name="Dias G.B."/>
            <person name="Bergman C.M."/>
            <person name="Manee M."/>
        </authorList>
    </citation>
    <scope>NUCLEOTIDE SEQUENCE</scope>
    <source>
        <strain evidence="1">AA-2017</strain>
        <tissue evidence="1">Whole larva</tissue>
    </source>
</reference>